<evidence type="ECO:0000313" key="4">
    <source>
        <dbReference type="Proteomes" id="UP001168990"/>
    </source>
</evidence>
<keyword evidence="1" id="KW-0479">Metal-binding</keyword>
<feature type="non-terminal residue" evidence="3">
    <location>
        <position position="1"/>
    </location>
</feature>
<dbReference type="InterPro" id="IPR007527">
    <property type="entry name" value="Znf_SWIM"/>
</dbReference>
<sequence>MFTKSIREKGKKLAFCHIKHVEEYIDSNINNKLIAKCIRQTSVTEAPYSLGIEINDEREVVRAQCTCIAKETGECKHIAAFIHRINNDRSVSKTSVEQEWGFPSITYLAKEKYSRG</sequence>
<dbReference type="EMBL" id="JAQQBS010000583">
    <property type="protein sequence ID" value="KAK0169367.1"/>
    <property type="molecule type" value="Genomic_DNA"/>
</dbReference>
<name>A0AA39FGX0_9HYME</name>
<gene>
    <name evidence="3" type="ORF">PV328_012137</name>
</gene>
<protein>
    <recommendedName>
        <fullName evidence="2">SWIM-type domain-containing protein</fullName>
    </recommendedName>
</protein>
<dbReference type="GO" id="GO:0008270">
    <property type="term" value="F:zinc ion binding"/>
    <property type="evidence" value="ECO:0007669"/>
    <property type="project" value="UniProtKB-KW"/>
</dbReference>
<reference evidence="3" key="2">
    <citation type="submission" date="2023-03" db="EMBL/GenBank/DDBJ databases">
        <authorList>
            <person name="Inwood S.N."/>
            <person name="Skelly J.G."/>
            <person name="Guhlin J."/>
            <person name="Harrop T.W.R."/>
            <person name="Goldson S.G."/>
            <person name="Dearden P.K."/>
        </authorList>
    </citation>
    <scope>NUCLEOTIDE SEQUENCE</scope>
    <source>
        <strain evidence="3">Irish</strain>
        <tissue evidence="3">Whole body</tissue>
    </source>
</reference>
<keyword evidence="4" id="KW-1185">Reference proteome</keyword>
<dbReference type="AlphaFoldDB" id="A0AA39FGX0"/>
<evidence type="ECO:0000256" key="1">
    <source>
        <dbReference type="PROSITE-ProRule" id="PRU00325"/>
    </source>
</evidence>
<keyword evidence="1" id="KW-0862">Zinc</keyword>
<evidence type="ECO:0000259" key="2">
    <source>
        <dbReference type="PROSITE" id="PS50966"/>
    </source>
</evidence>
<proteinExistence type="predicted"/>
<comment type="caution">
    <text evidence="3">The sequence shown here is derived from an EMBL/GenBank/DDBJ whole genome shotgun (WGS) entry which is preliminary data.</text>
</comment>
<accession>A0AA39FGX0</accession>
<organism evidence="3 4">
    <name type="scientific">Microctonus aethiopoides</name>
    <dbReference type="NCBI Taxonomy" id="144406"/>
    <lineage>
        <taxon>Eukaryota</taxon>
        <taxon>Metazoa</taxon>
        <taxon>Ecdysozoa</taxon>
        <taxon>Arthropoda</taxon>
        <taxon>Hexapoda</taxon>
        <taxon>Insecta</taxon>
        <taxon>Pterygota</taxon>
        <taxon>Neoptera</taxon>
        <taxon>Endopterygota</taxon>
        <taxon>Hymenoptera</taxon>
        <taxon>Apocrita</taxon>
        <taxon>Ichneumonoidea</taxon>
        <taxon>Braconidae</taxon>
        <taxon>Euphorinae</taxon>
        <taxon>Microctonus</taxon>
    </lineage>
</organism>
<dbReference type="Proteomes" id="UP001168990">
    <property type="component" value="Unassembled WGS sequence"/>
</dbReference>
<reference evidence="3" key="1">
    <citation type="journal article" date="2023" name="bioRxiv">
        <title>Scaffold-level genome assemblies of two parasitoid biocontrol wasps reveal the parthenogenesis mechanism and an associated novel virus.</title>
        <authorList>
            <person name="Inwood S."/>
            <person name="Skelly J."/>
            <person name="Guhlin J."/>
            <person name="Harrop T."/>
            <person name="Goldson S."/>
            <person name="Dearden P."/>
        </authorList>
    </citation>
    <scope>NUCLEOTIDE SEQUENCE</scope>
    <source>
        <strain evidence="3">Irish</strain>
        <tissue evidence="3">Whole body</tissue>
    </source>
</reference>
<keyword evidence="1" id="KW-0863">Zinc-finger</keyword>
<feature type="domain" description="SWIM-type" evidence="2">
    <location>
        <begin position="50"/>
        <end position="86"/>
    </location>
</feature>
<dbReference type="PROSITE" id="PS50966">
    <property type="entry name" value="ZF_SWIM"/>
    <property type="match status" value="1"/>
</dbReference>
<evidence type="ECO:0000313" key="3">
    <source>
        <dbReference type="EMBL" id="KAK0169367.1"/>
    </source>
</evidence>